<reference evidence="1" key="1">
    <citation type="journal article" date="2015" name="Nature">
        <title>Complex archaea that bridge the gap between prokaryotes and eukaryotes.</title>
        <authorList>
            <person name="Spang A."/>
            <person name="Saw J.H."/>
            <person name="Jorgensen S.L."/>
            <person name="Zaremba-Niedzwiedzka K."/>
            <person name="Martijn J."/>
            <person name="Lind A.E."/>
            <person name="van Eijk R."/>
            <person name="Schleper C."/>
            <person name="Guy L."/>
            <person name="Ettema T.J."/>
        </authorList>
    </citation>
    <scope>NUCLEOTIDE SEQUENCE</scope>
</reference>
<gene>
    <name evidence="1" type="ORF">LCGC14_0326410</name>
</gene>
<evidence type="ECO:0000313" key="1">
    <source>
        <dbReference type="EMBL" id="KKN80834.1"/>
    </source>
</evidence>
<protein>
    <recommendedName>
        <fullName evidence="2">Class I SAM-dependent methyltransferase</fullName>
    </recommendedName>
</protein>
<name>A0A0F9TNI6_9ZZZZ</name>
<dbReference type="AlphaFoldDB" id="A0A0F9TNI6"/>
<evidence type="ECO:0008006" key="2">
    <source>
        <dbReference type="Google" id="ProtNLM"/>
    </source>
</evidence>
<organism evidence="1">
    <name type="scientific">marine sediment metagenome</name>
    <dbReference type="NCBI Taxonomy" id="412755"/>
    <lineage>
        <taxon>unclassified sequences</taxon>
        <taxon>metagenomes</taxon>
        <taxon>ecological metagenomes</taxon>
    </lineage>
</organism>
<dbReference type="InterPro" id="IPR029063">
    <property type="entry name" value="SAM-dependent_MTases_sf"/>
</dbReference>
<proteinExistence type="predicted"/>
<comment type="caution">
    <text evidence="1">The sequence shown here is derived from an EMBL/GenBank/DDBJ whole genome shotgun (WGS) entry which is preliminary data.</text>
</comment>
<accession>A0A0F9TNI6</accession>
<sequence>METPGASVSSSLLSLTPEYQRRCRTPSDIWEHLPTLRTYAESCQRVTEFGVYYGNSTVAFLASRPEQLSSYDIHCWFSLDDFRRIARDGGVQWEFYCVNVLDIKPIEPTDLLFIDTWHHGIQLAAELELHASSVGRWLILHDTEDCGRVGSTGLPGMKAVVDGLIVSMEWQMVKHFRNCCGLTVLKRIKPPPAKRDIDWSIVELAKELSSKRFDADGMWIAD</sequence>
<dbReference type="Gene3D" id="3.40.50.150">
    <property type="entry name" value="Vaccinia Virus protein VP39"/>
    <property type="match status" value="1"/>
</dbReference>
<dbReference type="EMBL" id="LAZR01000225">
    <property type="protein sequence ID" value="KKN80834.1"/>
    <property type="molecule type" value="Genomic_DNA"/>
</dbReference>